<keyword evidence="2" id="KW-0560">Oxidoreductase</keyword>
<dbReference type="PROSITE" id="PS51725">
    <property type="entry name" value="ABM"/>
    <property type="match status" value="1"/>
</dbReference>
<gene>
    <name evidence="2" type="ORF">SAMN05444004_13013</name>
</gene>
<evidence type="ECO:0000259" key="1">
    <source>
        <dbReference type="PROSITE" id="PS51725"/>
    </source>
</evidence>
<dbReference type="AlphaFoldDB" id="A0A1H3UDQ9"/>
<protein>
    <submittedName>
        <fullName evidence="2">Quinol monooxygenase YgiN</fullName>
    </submittedName>
</protein>
<reference evidence="3" key="1">
    <citation type="submission" date="2016-10" db="EMBL/GenBank/DDBJ databases">
        <authorList>
            <person name="Varghese N."/>
            <person name="Submissions S."/>
        </authorList>
    </citation>
    <scope>NUCLEOTIDE SEQUENCE [LARGE SCALE GENOMIC DNA]</scope>
    <source>
        <strain evidence="3">DSM 100420</strain>
    </source>
</reference>
<dbReference type="InterPro" id="IPR011008">
    <property type="entry name" value="Dimeric_a/b-barrel"/>
</dbReference>
<dbReference type="GO" id="GO:0004497">
    <property type="term" value="F:monooxygenase activity"/>
    <property type="evidence" value="ECO:0007669"/>
    <property type="project" value="UniProtKB-KW"/>
</dbReference>
<evidence type="ECO:0000313" key="3">
    <source>
        <dbReference type="Proteomes" id="UP000198914"/>
    </source>
</evidence>
<dbReference type="PANTHER" id="PTHR33336">
    <property type="entry name" value="QUINOL MONOOXYGENASE YGIN-RELATED"/>
    <property type="match status" value="1"/>
</dbReference>
<feature type="domain" description="ABM" evidence="1">
    <location>
        <begin position="3"/>
        <end position="91"/>
    </location>
</feature>
<dbReference type="Pfam" id="PF03992">
    <property type="entry name" value="ABM"/>
    <property type="match status" value="1"/>
</dbReference>
<sequence>MPLTIVAKIVATPGKEAFVQSALEKLIAPTLAEAGCIQYDLHRDNDAPGTFLFYETWETRALWQAHMQSQHLADHAAATEGTVVEVTLHEMTKIG</sequence>
<dbReference type="STRING" id="1244108.SAMN05444004_13013"/>
<dbReference type="Gene3D" id="3.30.70.100">
    <property type="match status" value="1"/>
</dbReference>
<dbReference type="PANTHER" id="PTHR33336:SF3">
    <property type="entry name" value="ABM DOMAIN-CONTAINING PROTEIN"/>
    <property type="match status" value="1"/>
</dbReference>
<dbReference type="Proteomes" id="UP000198914">
    <property type="component" value="Unassembled WGS sequence"/>
</dbReference>
<organism evidence="2 3">
    <name type="scientific">Jannaschia faecimaris</name>
    <dbReference type="NCBI Taxonomy" id="1244108"/>
    <lineage>
        <taxon>Bacteria</taxon>
        <taxon>Pseudomonadati</taxon>
        <taxon>Pseudomonadota</taxon>
        <taxon>Alphaproteobacteria</taxon>
        <taxon>Rhodobacterales</taxon>
        <taxon>Roseobacteraceae</taxon>
        <taxon>Jannaschia</taxon>
    </lineage>
</organism>
<dbReference type="SUPFAM" id="SSF54909">
    <property type="entry name" value="Dimeric alpha+beta barrel"/>
    <property type="match status" value="1"/>
</dbReference>
<dbReference type="EMBL" id="FNPX01000030">
    <property type="protein sequence ID" value="SDZ60427.1"/>
    <property type="molecule type" value="Genomic_DNA"/>
</dbReference>
<dbReference type="OrthoDB" id="287932at2"/>
<keyword evidence="2" id="KW-0503">Monooxygenase</keyword>
<name>A0A1H3UDQ9_9RHOB</name>
<evidence type="ECO:0000313" key="2">
    <source>
        <dbReference type="EMBL" id="SDZ60427.1"/>
    </source>
</evidence>
<keyword evidence="3" id="KW-1185">Reference proteome</keyword>
<proteinExistence type="predicted"/>
<dbReference type="InterPro" id="IPR050744">
    <property type="entry name" value="AI-2_Isomerase_LsrG"/>
</dbReference>
<dbReference type="RefSeq" id="WP_092647905.1">
    <property type="nucleotide sequence ID" value="NZ_FNPX01000030.1"/>
</dbReference>
<dbReference type="InterPro" id="IPR007138">
    <property type="entry name" value="ABM_dom"/>
</dbReference>
<accession>A0A1H3UDQ9</accession>